<dbReference type="Proteomes" id="UP001562354">
    <property type="component" value="Unassembled WGS sequence"/>
</dbReference>
<keyword evidence="3" id="KW-1185">Reference proteome</keyword>
<evidence type="ECO:0000313" key="3">
    <source>
        <dbReference type="Proteomes" id="UP001562354"/>
    </source>
</evidence>
<reference evidence="2 3" key="1">
    <citation type="submission" date="2024-07" db="EMBL/GenBank/DDBJ databases">
        <title>Draft sequence of the Neodothiora populina.</title>
        <authorList>
            <person name="Drown D.D."/>
            <person name="Schuette U.S."/>
            <person name="Buechlein A.B."/>
            <person name="Rusch D.R."/>
            <person name="Winton L.W."/>
            <person name="Adams G.A."/>
        </authorList>
    </citation>
    <scope>NUCLEOTIDE SEQUENCE [LARGE SCALE GENOMIC DNA]</scope>
    <source>
        <strain evidence="2 3">CPC 39397</strain>
    </source>
</reference>
<proteinExistence type="predicted"/>
<sequence>MRRKSASAEPWTGFQFLNFSHPEEAKDQRTRKAVRSHVTRKQHHKERHDHGTAITATALARRTHSMPQLHAVQNPWLPYMERTASSPYNMPKPMVTTKGGVLPISAQSEDMSSSYTKPASPVSPTSSFVTRSPSPLVGKLDPRQLYPASWQPHITIALDTYLYSITSDILNTQDAATLDLLRTRWMPFIMTDAALLHATLLVAASLYESRPNHRTHTIDLLQLKGMTIRAINDSLEDPIKSGSDQLIAAILAMVHFEAFWGEDQAEAYKFHMLGLVHLVRIRGGLAQLGLDGLLTRIILSVDYHAARKNGSEPFFARESSPTHHKPSTF</sequence>
<dbReference type="InterPro" id="IPR021858">
    <property type="entry name" value="Fun_TF"/>
</dbReference>
<protein>
    <submittedName>
        <fullName evidence="2">Uncharacterized protein</fullName>
    </submittedName>
</protein>
<accession>A0ABR3P3M6</accession>
<dbReference type="RefSeq" id="XP_069197059.1">
    <property type="nucleotide sequence ID" value="XM_069344627.1"/>
</dbReference>
<dbReference type="GeneID" id="95978617"/>
<organism evidence="2 3">
    <name type="scientific">Neodothiora populina</name>
    <dbReference type="NCBI Taxonomy" id="2781224"/>
    <lineage>
        <taxon>Eukaryota</taxon>
        <taxon>Fungi</taxon>
        <taxon>Dikarya</taxon>
        <taxon>Ascomycota</taxon>
        <taxon>Pezizomycotina</taxon>
        <taxon>Dothideomycetes</taxon>
        <taxon>Dothideomycetidae</taxon>
        <taxon>Dothideales</taxon>
        <taxon>Dothioraceae</taxon>
        <taxon>Neodothiora</taxon>
    </lineage>
</organism>
<gene>
    <name evidence="2" type="ORF">AAFC00_004917</name>
</gene>
<name>A0ABR3P3M6_9PEZI</name>
<evidence type="ECO:0000313" key="2">
    <source>
        <dbReference type="EMBL" id="KAL1297377.1"/>
    </source>
</evidence>
<comment type="caution">
    <text evidence="2">The sequence shown here is derived from an EMBL/GenBank/DDBJ whole genome shotgun (WGS) entry which is preliminary data.</text>
</comment>
<dbReference type="PANTHER" id="PTHR37540">
    <property type="entry name" value="TRANSCRIPTION FACTOR (ACR-2), PUTATIVE-RELATED-RELATED"/>
    <property type="match status" value="1"/>
</dbReference>
<feature type="region of interest" description="Disordered" evidence="1">
    <location>
        <begin position="110"/>
        <end position="133"/>
    </location>
</feature>
<dbReference type="PANTHER" id="PTHR37540:SF5">
    <property type="entry name" value="TRANSCRIPTION FACTOR DOMAIN-CONTAINING PROTEIN"/>
    <property type="match status" value="1"/>
</dbReference>
<dbReference type="EMBL" id="JBFMKM010000016">
    <property type="protein sequence ID" value="KAL1297377.1"/>
    <property type="molecule type" value="Genomic_DNA"/>
</dbReference>
<dbReference type="Pfam" id="PF11951">
    <property type="entry name" value="Fungal_trans_2"/>
    <property type="match status" value="1"/>
</dbReference>
<evidence type="ECO:0000256" key="1">
    <source>
        <dbReference type="SAM" id="MobiDB-lite"/>
    </source>
</evidence>